<dbReference type="InterPro" id="IPR051810">
    <property type="entry name" value="Precorrin_MeTrfase"/>
</dbReference>
<proteinExistence type="inferred from homology"/>
<keyword evidence="9" id="KW-1185">Reference proteome</keyword>
<dbReference type="GO" id="GO:0030788">
    <property type="term" value="F:precorrin-2 C20-methyltransferase activity"/>
    <property type="evidence" value="ECO:0007669"/>
    <property type="project" value="InterPro"/>
</dbReference>
<feature type="domain" description="Tetrapyrrole methylase" evidence="7">
    <location>
        <begin position="255"/>
        <end position="459"/>
    </location>
</feature>
<reference evidence="8" key="1">
    <citation type="submission" date="2022-01" db="EMBL/GenBank/DDBJ databases">
        <title>Genome-Based Taxonomic Classification of the Phylum Actinobacteria.</title>
        <authorList>
            <person name="Gao Y."/>
        </authorList>
    </citation>
    <scope>NUCLEOTIDE SEQUENCE</scope>
    <source>
        <strain evidence="8">KLBMP 8922</strain>
    </source>
</reference>
<dbReference type="NCBIfam" id="TIGR01466">
    <property type="entry name" value="cobJ_cbiH"/>
    <property type="match status" value="1"/>
</dbReference>
<evidence type="ECO:0000256" key="3">
    <source>
        <dbReference type="ARBA" id="ARBA00022573"/>
    </source>
</evidence>
<evidence type="ECO:0000259" key="7">
    <source>
        <dbReference type="Pfam" id="PF00590"/>
    </source>
</evidence>
<dbReference type="SUPFAM" id="SSF53790">
    <property type="entry name" value="Tetrapyrrole methylase"/>
    <property type="match status" value="2"/>
</dbReference>
<sequence>MTLKAHRLITSAHVVAYPVKKGAPGVAITIASRFLQDGQIRLPMEYPVTTGTTDHPGGYDGALADFYDDTAAEIAAHLDAGRDVAVLCEGDPFFYGSYMYWHERLADRYPTEVVPGVTSVSGASAVLGRPLVQHDEVLTILPGTLPPEVLAARLRTSDSAAVIKLGRRHFPDVRAAFEEAGVAGRTWYVERATTDRQRVAPLADVDADAVPYFSLVIAPSTAPGTPFATNRTGPTVVDDPYAVPVPTGELGSVDVVGLGPAGPSWLTPEAHAALAAADDLVGYGPYVSRVAPRPGQRRHLTDNRVEAERARHALALAEAGARVAVVSSGDAGVFAMASAVLEAADETKSPVPVRVIPGLSAMQAVAARAGAPLGHDFCVVSLSDRLKPWDVIAARLTAAAQADLAVAVYNPASKTRRHQVAEARDLFLAHRDPLTPVVVARDVGGPTEAVRIVPLGELDPGIVDMRTMLIFGSSTTRTYPRPDGTLGVYTPRRYPA</sequence>
<feature type="domain" description="Tetrapyrrole methylase" evidence="7">
    <location>
        <begin position="1"/>
        <end position="200"/>
    </location>
</feature>
<keyword evidence="4 8" id="KW-0489">Methyltransferase</keyword>
<comment type="similarity">
    <text evidence="2">Belongs to the precorrin methyltransferase family.</text>
</comment>
<dbReference type="PANTHER" id="PTHR47036">
    <property type="entry name" value="COBALT-FACTOR III C(17)-METHYLTRANSFERASE-RELATED"/>
    <property type="match status" value="1"/>
</dbReference>
<dbReference type="Proteomes" id="UP001165378">
    <property type="component" value="Unassembled WGS sequence"/>
</dbReference>
<evidence type="ECO:0000256" key="2">
    <source>
        <dbReference type="ARBA" id="ARBA00005879"/>
    </source>
</evidence>
<evidence type="ECO:0000256" key="6">
    <source>
        <dbReference type="ARBA" id="ARBA00022691"/>
    </source>
</evidence>
<evidence type="ECO:0000256" key="5">
    <source>
        <dbReference type="ARBA" id="ARBA00022679"/>
    </source>
</evidence>
<gene>
    <name evidence="8" type="primary">cobJ</name>
    <name evidence="8" type="ORF">LZ495_20515</name>
</gene>
<dbReference type="RefSeq" id="WP_235054201.1">
    <property type="nucleotide sequence ID" value="NZ_JAKFHA010000012.1"/>
</dbReference>
<dbReference type="CDD" id="cd11646">
    <property type="entry name" value="Precorrin_3B_C17_MT"/>
    <property type="match status" value="1"/>
</dbReference>
<evidence type="ECO:0000256" key="1">
    <source>
        <dbReference type="ARBA" id="ARBA00004953"/>
    </source>
</evidence>
<dbReference type="Gene3D" id="3.40.1010.10">
    <property type="entry name" value="Cobalt-precorrin-4 Transmethylase, Domain 1"/>
    <property type="match status" value="2"/>
</dbReference>
<dbReference type="AlphaFoldDB" id="A0AA41Q381"/>
<dbReference type="InterPro" id="IPR000878">
    <property type="entry name" value="4pyrrol_Mease"/>
</dbReference>
<dbReference type="NCBIfam" id="NF004647">
    <property type="entry name" value="PRK05990.1"/>
    <property type="match status" value="1"/>
</dbReference>
<dbReference type="NCBIfam" id="TIGR01467">
    <property type="entry name" value="cobI_cbiL"/>
    <property type="match status" value="1"/>
</dbReference>
<dbReference type="EC" id="2.1.1.131" evidence="8"/>
<keyword evidence="5 8" id="KW-0808">Transferase</keyword>
<dbReference type="InterPro" id="IPR006364">
    <property type="entry name" value="CobI/CbiL/CobIJ_dom"/>
</dbReference>
<keyword evidence="6" id="KW-0949">S-adenosyl-L-methionine</keyword>
<dbReference type="PANTHER" id="PTHR47036:SF1">
    <property type="entry name" value="COBALT-FACTOR III C(17)-METHYLTRANSFERASE-RELATED"/>
    <property type="match status" value="1"/>
</dbReference>
<dbReference type="InterPro" id="IPR006363">
    <property type="entry name" value="Cbl_synth_CobJ/CibH_dom"/>
</dbReference>
<dbReference type="InterPro" id="IPR014777">
    <property type="entry name" value="4pyrrole_Mease_sub1"/>
</dbReference>
<evidence type="ECO:0000256" key="4">
    <source>
        <dbReference type="ARBA" id="ARBA00022603"/>
    </source>
</evidence>
<dbReference type="InterPro" id="IPR035996">
    <property type="entry name" value="4pyrrol_Methylase_sf"/>
</dbReference>
<protein>
    <submittedName>
        <fullName evidence="8">Precorrin-3B C(17)-methyltransferase</fullName>
        <ecNumber evidence="8">2.1.1.131</ecNumber>
    </submittedName>
</protein>
<dbReference type="EMBL" id="JAKFHA010000012">
    <property type="protein sequence ID" value="MCF2529584.1"/>
    <property type="molecule type" value="Genomic_DNA"/>
</dbReference>
<accession>A0AA41Q381</accession>
<dbReference type="Pfam" id="PF00590">
    <property type="entry name" value="TP_methylase"/>
    <property type="match status" value="2"/>
</dbReference>
<dbReference type="CDD" id="cd11645">
    <property type="entry name" value="Precorrin_2_C20_MT"/>
    <property type="match status" value="1"/>
</dbReference>
<dbReference type="InterPro" id="IPR014776">
    <property type="entry name" value="4pyrrole_Mease_sub2"/>
</dbReference>
<dbReference type="GO" id="GO:0030789">
    <property type="term" value="F:precorrin-3B C17-methyltransferase activity"/>
    <property type="evidence" value="ECO:0007669"/>
    <property type="project" value="UniProtKB-EC"/>
</dbReference>
<evidence type="ECO:0000313" key="9">
    <source>
        <dbReference type="Proteomes" id="UP001165378"/>
    </source>
</evidence>
<keyword evidence="3" id="KW-0169">Cobalamin biosynthesis</keyword>
<dbReference type="GO" id="GO:0009236">
    <property type="term" value="P:cobalamin biosynthetic process"/>
    <property type="evidence" value="ECO:0007669"/>
    <property type="project" value="UniProtKB-KW"/>
</dbReference>
<comment type="caution">
    <text evidence="8">The sequence shown here is derived from an EMBL/GenBank/DDBJ whole genome shotgun (WGS) entry which is preliminary data.</text>
</comment>
<comment type="pathway">
    <text evidence="1">Cofactor biosynthesis; adenosylcobalamin biosynthesis.</text>
</comment>
<dbReference type="InterPro" id="IPR012382">
    <property type="entry name" value="CobI/CbiL"/>
</dbReference>
<dbReference type="Gene3D" id="3.30.950.10">
    <property type="entry name" value="Methyltransferase, Cobalt-precorrin-4 Transmethylase, Domain 2"/>
    <property type="match status" value="2"/>
</dbReference>
<name>A0AA41Q381_9ACTN</name>
<evidence type="ECO:0000313" key="8">
    <source>
        <dbReference type="EMBL" id="MCF2529584.1"/>
    </source>
</evidence>
<dbReference type="GO" id="GO:0032259">
    <property type="term" value="P:methylation"/>
    <property type="evidence" value="ECO:0007669"/>
    <property type="project" value="UniProtKB-KW"/>
</dbReference>
<organism evidence="8 9">
    <name type="scientific">Yinghuangia soli</name>
    <dbReference type="NCBI Taxonomy" id="2908204"/>
    <lineage>
        <taxon>Bacteria</taxon>
        <taxon>Bacillati</taxon>
        <taxon>Actinomycetota</taxon>
        <taxon>Actinomycetes</taxon>
        <taxon>Kitasatosporales</taxon>
        <taxon>Streptomycetaceae</taxon>
        <taxon>Yinghuangia</taxon>
    </lineage>
</organism>